<dbReference type="Proteomes" id="UP000674217">
    <property type="component" value="Unassembled WGS sequence"/>
</dbReference>
<dbReference type="CDD" id="cd00761">
    <property type="entry name" value="Glyco_tranf_GTA_type"/>
    <property type="match status" value="1"/>
</dbReference>
<dbReference type="Gene3D" id="3.90.550.10">
    <property type="entry name" value="Spore Coat Polysaccharide Biosynthesis Protein SpsA, Chain A"/>
    <property type="match status" value="1"/>
</dbReference>
<dbReference type="InterPro" id="IPR029044">
    <property type="entry name" value="Nucleotide-diphossugar_trans"/>
</dbReference>
<evidence type="ECO:0000313" key="3">
    <source>
        <dbReference type="Proteomes" id="UP000674217"/>
    </source>
</evidence>
<feature type="domain" description="Glycosyltransferase 2-like" evidence="1">
    <location>
        <begin position="7"/>
        <end position="139"/>
    </location>
</feature>
<organism evidence="2 3">
    <name type="scientific">Flavobacterium flabelliforme</name>
    <dbReference type="NCBI Taxonomy" id="2816119"/>
    <lineage>
        <taxon>Bacteria</taxon>
        <taxon>Pseudomonadati</taxon>
        <taxon>Bacteroidota</taxon>
        <taxon>Flavobacteriia</taxon>
        <taxon>Flavobacteriales</taxon>
        <taxon>Flavobacteriaceae</taxon>
        <taxon>Flavobacterium</taxon>
    </lineage>
</organism>
<comment type="caution">
    <text evidence="2">The sequence shown here is derived from an EMBL/GenBank/DDBJ whole genome shotgun (WGS) entry which is preliminary data.</text>
</comment>
<reference evidence="2 3" key="1">
    <citation type="submission" date="2021-03" db="EMBL/GenBank/DDBJ databases">
        <title>Flavobacterium Flabelliformis Sp. Nov. And Flavobacterium Geliluteum Sp. Nov., Two Novel Multidrug Resistant Psychrophilic Species Isolated From Antarctica.</title>
        <authorList>
            <person name="Kralova S."/>
            <person name="Busse H.J."/>
            <person name="Bezdicek M."/>
            <person name="Nykrynova M."/>
            <person name="Kroupova E."/>
            <person name="Krsek D."/>
            <person name="Sedlacek I."/>
        </authorList>
    </citation>
    <scope>NUCLEOTIDE SEQUENCE [LARGE SCALE GENOMIC DNA]</scope>
    <source>
        <strain evidence="2 3">P4023</strain>
    </source>
</reference>
<evidence type="ECO:0000313" key="2">
    <source>
        <dbReference type="EMBL" id="MBP4140520.1"/>
    </source>
</evidence>
<proteinExistence type="predicted"/>
<dbReference type="PANTHER" id="PTHR22916">
    <property type="entry name" value="GLYCOSYLTRANSFERASE"/>
    <property type="match status" value="1"/>
</dbReference>
<gene>
    <name evidence="2" type="ORF">J3S90_01740</name>
</gene>
<keyword evidence="3" id="KW-1185">Reference proteome</keyword>
<name>A0ABS5CPH4_9FLAO</name>
<accession>A0ABS5CPH4</accession>
<dbReference type="EMBL" id="JAGFBU010000001">
    <property type="protein sequence ID" value="MBP4140520.1"/>
    <property type="molecule type" value="Genomic_DNA"/>
</dbReference>
<sequence length="302" mass="35541">MKNIKLSIVIPYYKINFFGATLESLANQTNKQFKVYIGDDASLDNPKELLDKYQDQFNFVYQKFEENLGGISLVQQWNRCIALSSNEDWIIILGDDDVLESNCVESFYSNLKEIEDLDSTVVRFATQVVDKNGKTISKIHQHPKIEIAGDFLIRKFKGGTRSSLSEYVFKKEVVDKVQFKDFPLAWYSDLLAVLEFSRWKEIFTINEAIVYFRLSGINITSRTDDSVIKNIATFQFYHFLLHKYDTKLSKQLVQEIFNRIEKTLLDNKKNLKRWSQLFSLYLKFLQFKRFFTLSLKIKKSIR</sequence>
<dbReference type="InterPro" id="IPR001173">
    <property type="entry name" value="Glyco_trans_2-like"/>
</dbReference>
<dbReference type="SUPFAM" id="SSF53448">
    <property type="entry name" value="Nucleotide-diphospho-sugar transferases"/>
    <property type="match status" value="1"/>
</dbReference>
<dbReference type="Pfam" id="PF00535">
    <property type="entry name" value="Glycos_transf_2"/>
    <property type="match status" value="1"/>
</dbReference>
<protein>
    <submittedName>
        <fullName evidence="2">Glycosyltransferase family 2 protein</fullName>
    </submittedName>
</protein>
<dbReference type="RefSeq" id="WP_210644307.1">
    <property type="nucleotide sequence ID" value="NZ_JAGFBU010000001.1"/>
</dbReference>
<evidence type="ECO:0000259" key="1">
    <source>
        <dbReference type="Pfam" id="PF00535"/>
    </source>
</evidence>
<dbReference type="PANTHER" id="PTHR22916:SF3">
    <property type="entry name" value="UDP-GLCNAC:BETAGAL BETA-1,3-N-ACETYLGLUCOSAMINYLTRANSFERASE-LIKE PROTEIN 1"/>
    <property type="match status" value="1"/>
</dbReference>